<protein>
    <submittedName>
        <fullName evidence="1">Uncharacterized protein</fullName>
    </submittedName>
</protein>
<gene>
    <name evidence="1" type="ORF">Hsar01_01299</name>
</gene>
<dbReference type="Proteomes" id="UP001476282">
    <property type="component" value="Unassembled WGS sequence"/>
</dbReference>
<sequence length="68" mass="7693">MSKQTDPVAELIHEFRLRAGNRSDNLGAELAWNTAADLLADALQQQRYAAARRRLNRKASKLGLRMSR</sequence>
<keyword evidence="2" id="KW-1185">Reference proteome</keyword>
<dbReference type="EMBL" id="BAABRI010000006">
    <property type="protein sequence ID" value="GAA5482084.1"/>
    <property type="molecule type" value="Genomic_DNA"/>
</dbReference>
<organism evidence="1 2">
    <name type="scientific">Haloferula sargassicola</name>
    <dbReference type="NCBI Taxonomy" id="490096"/>
    <lineage>
        <taxon>Bacteria</taxon>
        <taxon>Pseudomonadati</taxon>
        <taxon>Verrucomicrobiota</taxon>
        <taxon>Verrucomicrobiia</taxon>
        <taxon>Verrucomicrobiales</taxon>
        <taxon>Verrucomicrobiaceae</taxon>
        <taxon>Haloferula</taxon>
    </lineage>
</organism>
<evidence type="ECO:0000313" key="2">
    <source>
        <dbReference type="Proteomes" id="UP001476282"/>
    </source>
</evidence>
<accession>A0ABP9UPZ3</accession>
<proteinExistence type="predicted"/>
<evidence type="ECO:0000313" key="1">
    <source>
        <dbReference type="EMBL" id="GAA5482084.1"/>
    </source>
</evidence>
<comment type="caution">
    <text evidence="1">The sequence shown here is derived from an EMBL/GenBank/DDBJ whole genome shotgun (WGS) entry which is preliminary data.</text>
</comment>
<name>A0ABP9UPZ3_9BACT</name>
<reference evidence="1 2" key="1">
    <citation type="submission" date="2024-02" db="EMBL/GenBank/DDBJ databases">
        <title>Haloferula sargassicola NBRC 104335.</title>
        <authorList>
            <person name="Ichikawa N."/>
            <person name="Katano-Makiyama Y."/>
            <person name="Hidaka K."/>
        </authorList>
    </citation>
    <scope>NUCLEOTIDE SEQUENCE [LARGE SCALE GENOMIC DNA]</scope>
    <source>
        <strain evidence="1 2">NBRC 104335</strain>
    </source>
</reference>
<dbReference type="RefSeq" id="WP_353566231.1">
    <property type="nucleotide sequence ID" value="NZ_BAABRI010000006.1"/>
</dbReference>